<sequence>MVSWHYSSVPINHLAHGPAIRLLEEGVIILPDCCDARPPWVQYWTLSPLENRLTWRRLCHGNVEVLGAISTGRFNDSAGSHEPPQKDSNLSANTKCLHSPFSSEESTFHTDSISFDLRFKRCSSNGGSSSRCIQPIRVNLERGMPTTILKDSSRCGPC</sequence>
<evidence type="ECO:0000313" key="1">
    <source>
        <dbReference type="EMBL" id="KAF7383302.1"/>
    </source>
</evidence>
<protein>
    <submittedName>
        <fullName evidence="1">Uncharacterized protein</fullName>
    </submittedName>
</protein>
<name>A0A834J8D0_VESGE</name>
<evidence type="ECO:0000313" key="2">
    <source>
        <dbReference type="Proteomes" id="UP000617340"/>
    </source>
</evidence>
<dbReference type="Proteomes" id="UP000617340">
    <property type="component" value="Unassembled WGS sequence"/>
</dbReference>
<organism evidence="1 2">
    <name type="scientific">Vespula germanica</name>
    <name type="common">German yellow jacket</name>
    <name type="synonym">Paravespula germanica</name>
    <dbReference type="NCBI Taxonomy" id="30212"/>
    <lineage>
        <taxon>Eukaryota</taxon>
        <taxon>Metazoa</taxon>
        <taxon>Ecdysozoa</taxon>
        <taxon>Arthropoda</taxon>
        <taxon>Hexapoda</taxon>
        <taxon>Insecta</taxon>
        <taxon>Pterygota</taxon>
        <taxon>Neoptera</taxon>
        <taxon>Endopterygota</taxon>
        <taxon>Hymenoptera</taxon>
        <taxon>Apocrita</taxon>
        <taxon>Aculeata</taxon>
        <taxon>Vespoidea</taxon>
        <taxon>Vespidae</taxon>
        <taxon>Vespinae</taxon>
        <taxon>Vespula</taxon>
    </lineage>
</organism>
<gene>
    <name evidence="1" type="ORF">HZH68_015151</name>
</gene>
<dbReference type="AlphaFoldDB" id="A0A834J8D0"/>
<comment type="caution">
    <text evidence="1">The sequence shown here is derived from an EMBL/GenBank/DDBJ whole genome shotgun (WGS) entry which is preliminary data.</text>
</comment>
<dbReference type="EMBL" id="JACSDZ010000019">
    <property type="protein sequence ID" value="KAF7383302.1"/>
    <property type="molecule type" value="Genomic_DNA"/>
</dbReference>
<proteinExistence type="predicted"/>
<reference evidence="1" key="1">
    <citation type="journal article" date="2020" name="G3 (Bethesda)">
        <title>High-Quality Assemblies for Three Invasive Social Wasps from the &lt;i&gt;Vespula&lt;/i&gt; Genus.</title>
        <authorList>
            <person name="Harrop T.W.R."/>
            <person name="Guhlin J."/>
            <person name="McLaughlin G.M."/>
            <person name="Permina E."/>
            <person name="Stockwell P."/>
            <person name="Gilligan J."/>
            <person name="Le Lec M.F."/>
            <person name="Gruber M.A.M."/>
            <person name="Quinn O."/>
            <person name="Lovegrove M."/>
            <person name="Duncan E.J."/>
            <person name="Remnant E.J."/>
            <person name="Van Eeckhoven J."/>
            <person name="Graham B."/>
            <person name="Knapp R.A."/>
            <person name="Langford K.W."/>
            <person name="Kronenberg Z."/>
            <person name="Press M.O."/>
            <person name="Eacker S.M."/>
            <person name="Wilson-Rankin E.E."/>
            <person name="Purcell J."/>
            <person name="Lester P.J."/>
            <person name="Dearden P.K."/>
        </authorList>
    </citation>
    <scope>NUCLEOTIDE SEQUENCE</scope>
    <source>
        <strain evidence="1">Linc-1</strain>
    </source>
</reference>
<keyword evidence="2" id="KW-1185">Reference proteome</keyword>
<accession>A0A834J8D0</accession>